<protein>
    <recommendedName>
        <fullName evidence="9">BioF2-like acetyltransferase domain-containing protein</fullName>
    </recommendedName>
</protein>
<evidence type="ECO:0000256" key="6">
    <source>
        <dbReference type="ARBA" id="ARBA00023316"/>
    </source>
</evidence>
<dbReference type="EMBL" id="MEYK01000029">
    <property type="protein sequence ID" value="OGD24911.1"/>
    <property type="molecule type" value="Genomic_DNA"/>
</dbReference>
<dbReference type="PROSITE" id="PS51191">
    <property type="entry name" value="FEMABX"/>
    <property type="match status" value="1"/>
</dbReference>
<dbReference type="Pfam" id="PF02388">
    <property type="entry name" value="FemAB"/>
    <property type="match status" value="2"/>
</dbReference>
<evidence type="ECO:0000256" key="5">
    <source>
        <dbReference type="ARBA" id="ARBA00023315"/>
    </source>
</evidence>
<evidence type="ECO:0000256" key="3">
    <source>
        <dbReference type="ARBA" id="ARBA00022960"/>
    </source>
</evidence>
<dbReference type="GO" id="GO:0071555">
    <property type="term" value="P:cell wall organization"/>
    <property type="evidence" value="ECO:0007669"/>
    <property type="project" value="UniProtKB-KW"/>
</dbReference>
<evidence type="ECO:0000313" key="7">
    <source>
        <dbReference type="EMBL" id="OGD24911.1"/>
    </source>
</evidence>
<dbReference type="InterPro" id="IPR003447">
    <property type="entry name" value="FEMABX"/>
</dbReference>
<keyword evidence="5" id="KW-0012">Acyltransferase</keyword>
<dbReference type="GO" id="GO:0008360">
    <property type="term" value="P:regulation of cell shape"/>
    <property type="evidence" value="ECO:0007669"/>
    <property type="project" value="UniProtKB-KW"/>
</dbReference>
<dbReference type="GO" id="GO:0016755">
    <property type="term" value="F:aminoacyltransferase activity"/>
    <property type="evidence" value="ECO:0007669"/>
    <property type="project" value="InterPro"/>
</dbReference>
<reference evidence="7 8" key="1">
    <citation type="journal article" date="2016" name="Nat. Commun.">
        <title>Thousands of microbial genomes shed light on interconnected biogeochemical processes in an aquifer system.</title>
        <authorList>
            <person name="Anantharaman K."/>
            <person name="Brown C.T."/>
            <person name="Hug L.A."/>
            <person name="Sharon I."/>
            <person name="Castelle C.J."/>
            <person name="Probst A.J."/>
            <person name="Thomas B.C."/>
            <person name="Singh A."/>
            <person name="Wilkins M.J."/>
            <person name="Karaoz U."/>
            <person name="Brodie E.L."/>
            <person name="Williams K.H."/>
            <person name="Hubbard S.S."/>
            <person name="Banfield J.F."/>
        </authorList>
    </citation>
    <scope>NUCLEOTIDE SEQUENCE [LARGE SCALE GENOMIC DNA]</scope>
</reference>
<dbReference type="PANTHER" id="PTHR36174">
    <property type="entry name" value="LIPID II:GLYCINE GLYCYLTRANSFERASE"/>
    <property type="match status" value="1"/>
</dbReference>
<dbReference type="AlphaFoldDB" id="A0A1F5B2T9"/>
<evidence type="ECO:0008006" key="9">
    <source>
        <dbReference type="Google" id="ProtNLM"/>
    </source>
</evidence>
<gene>
    <name evidence="7" type="ORF">A2819_02705</name>
</gene>
<keyword evidence="6" id="KW-0961">Cell wall biogenesis/degradation</keyword>
<dbReference type="GO" id="GO:0009252">
    <property type="term" value="P:peptidoglycan biosynthetic process"/>
    <property type="evidence" value="ECO:0007669"/>
    <property type="project" value="UniProtKB-KW"/>
</dbReference>
<keyword evidence="4" id="KW-0573">Peptidoglycan synthesis</keyword>
<dbReference type="InterPro" id="IPR016181">
    <property type="entry name" value="Acyl_CoA_acyltransferase"/>
</dbReference>
<proteinExistence type="inferred from homology"/>
<sequence length="365" mass="43627">MRFLFLLFLNQKTRKITIMFKFREIKNKAEYNPLLITENAPFTQAWFFGQWQEKMGRKVRRFEIKQEEEIIGFFHTIKYPMPFGQSFLYIPHGPVIYNIQFIIRNSGFLKEFRKKLIEIVKEENAIFVRFDPFLPRRSFSEGGFDPSKYFNKTPIAHYHSSHFQPKYEWIIGLTNTEEELVNKMHPKNRYSIKLAERRGVKIKIVSENFERHFDDFYKLLNETAQRHNFNLHPKPYYQNIFKTLDSNNAFLAVAEYDGKILLINLILLYGKTAYFLFGGSSGEHKNLMFSHLTQWEAIREAKKRGFKIYNFGGVDNNGNYKTYGGISTFKKRFGGELLEHSDSYDLVLKTFWYKLYNLRKWVSNQ</sequence>
<keyword evidence="2" id="KW-0808">Transferase</keyword>
<evidence type="ECO:0000256" key="1">
    <source>
        <dbReference type="ARBA" id="ARBA00009943"/>
    </source>
</evidence>
<evidence type="ECO:0000256" key="2">
    <source>
        <dbReference type="ARBA" id="ARBA00022679"/>
    </source>
</evidence>
<evidence type="ECO:0000256" key="4">
    <source>
        <dbReference type="ARBA" id="ARBA00022984"/>
    </source>
</evidence>
<name>A0A1F5B2T9_9BACT</name>
<evidence type="ECO:0000313" key="8">
    <source>
        <dbReference type="Proteomes" id="UP000176431"/>
    </source>
</evidence>
<comment type="similarity">
    <text evidence="1">Belongs to the FemABX family.</text>
</comment>
<dbReference type="PANTHER" id="PTHR36174:SF1">
    <property type="entry name" value="LIPID II:GLYCINE GLYCYLTRANSFERASE"/>
    <property type="match status" value="1"/>
</dbReference>
<comment type="caution">
    <text evidence="7">The sequence shown here is derived from an EMBL/GenBank/DDBJ whole genome shotgun (WGS) entry which is preliminary data.</text>
</comment>
<dbReference type="InterPro" id="IPR050644">
    <property type="entry name" value="PG_Glycine_Bridge_Synth"/>
</dbReference>
<dbReference type="Proteomes" id="UP000176431">
    <property type="component" value="Unassembled WGS sequence"/>
</dbReference>
<keyword evidence="3" id="KW-0133">Cell shape</keyword>
<organism evidence="7 8">
    <name type="scientific">Candidatus Azambacteria bacterium RIFCSPHIGHO2_01_FULL_40_24</name>
    <dbReference type="NCBI Taxonomy" id="1797301"/>
    <lineage>
        <taxon>Bacteria</taxon>
        <taxon>Candidatus Azamiibacteriota</taxon>
    </lineage>
</organism>
<dbReference type="Gene3D" id="3.40.630.30">
    <property type="match status" value="2"/>
</dbReference>
<dbReference type="SUPFAM" id="SSF55729">
    <property type="entry name" value="Acyl-CoA N-acyltransferases (Nat)"/>
    <property type="match status" value="2"/>
</dbReference>
<accession>A0A1F5B2T9</accession>